<dbReference type="Proteomes" id="UP000054477">
    <property type="component" value="Unassembled WGS sequence"/>
</dbReference>
<keyword evidence="2" id="KW-1185">Reference proteome</keyword>
<dbReference type="EMBL" id="KN838549">
    <property type="protein sequence ID" value="KIK07140.1"/>
    <property type="molecule type" value="Genomic_DNA"/>
</dbReference>
<dbReference type="STRING" id="1095629.A0A0C9X4N8"/>
<sequence length="431" mass="47635">MEGTQRSVERTASYDGLDFTVHNFISPSSTAPRKDLLALGQKIIQSAKTSSPDWLDPRPIPTFKLSTRLFSYAVMPPVTLLRDGTSSTQEDLKEWGSPVEESEVYRIEDLEECVSSDFSSLFQVKEANPEHSQLLHRARVKRDSECALLDEVVRSPKRLRSDKVGIEIPRLTPSEGKVAPAVIEPQVMVEDKDLDLEPLYHVIPQPHVHPSLLPKKPPKESVKGYAKTIPIPIAPHVQISPPSRYDRSAWLIPVRGKLPWEGCTSAAVLTPLRRIPIAPGAITNGNQIIWSHDALQRFWKFILSLRNNGKIGAIGISFHAAPPSIEPTGSSYSYSTPSGVGAQIVPRDTVPSIASSGSGHSTPGPNILFDVPSSVDYMKIYHEGPRRMIVRTALDVWRYDADAKDGSQRIRPLKGAKLVLLDHRSRGVLIS</sequence>
<name>A0A0C9X4N8_9AGAR</name>
<proteinExistence type="predicted"/>
<reference evidence="2" key="2">
    <citation type="submission" date="2015-01" db="EMBL/GenBank/DDBJ databases">
        <title>Evolutionary Origins and Diversification of the Mycorrhizal Mutualists.</title>
        <authorList>
            <consortium name="DOE Joint Genome Institute"/>
            <consortium name="Mycorrhizal Genomics Consortium"/>
            <person name="Kohler A."/>
            <person name="Kuo A."/>
            <person name="Nagy L.G."/>
            <person name="Floudas D."/>
            <person name="Copeland A."/>
            <person name="Barry K.W."/>
            <person name="Cichocki N."/>
            <person name="Veneault-Fourrey C."/>
            <person name="LaButti K."/>
            <person name="Lindquist E.A."/>
            <person name="Lipzen A."/>
            <person name="Lundell T."/>
            <person name="Morin E."/>
            <person name="Murat C."/>
            <person name="Riley R."/>
            <person name="Ohm R."/>
            <person name="Sun H."/>
            <person name="Tunlid A."/>
            <person name="Henrissat B."/>
            <person name="Grigoriev I.V."/>
            <person name="Hibbett D.S."/>
            <person name="Martin F."/>
        </authorList>
    </citation>
    <scope>NUCLEOTIDE SEQUENCE [LARGE SCALE GENOMIC DNA]</scope>
    <source>
        <strain evidence="2">LaAM-08-1</strain>
    </source>
</reference>
<dbReference type="AlphaFoldDB" id="A0A0C9X4N8"/>
<dbReference type="HOGENOM" id="CLU_027435_0_0_1"/>
<evidence type="ECO:0000313" key="2">
    <source>
        <dbReference type="Proteomes" id="UP000054477"/>
    </source>
</evidence>
<reference evidence="1 2" key="1">
    <citation type="submission" date="2014-04" db="EMBL/GenBank/DDBJ databases">
        <authorList>
            <consortium name="DOE Joint Genome Institute"/>
            <person name="Kuo A."/>
            <person name="Kohler A."/>
            <person name="Nagy L.G."/>
            <person name="Floudas D."/>
            <person name="Copeland A."/>
            <person name="Barry K.W."/>
            <person name="Cichocki N."/>
            <person name="Veneault-Fourrey C."/>
            <person name="LaButti K."/>
            <person name="Lindquist E.A."/>
            <person name="Lipzen A."/>
            <person name="Lundell T."/>
            <person name="Morin E."/>
            <person name="Murat C."/>
            <person name="Sun H."/>
            <person name="Tunlid A."/>
            <person name="Henrissat B."/>
            <person name="Grigoriev I.V."/>
            <person name="Hibbett D.S."/>
            <person name="Martin F."/>
            <person name="Nordberg H.P."/>
            <person name="Cantor M.N."/>
            <person name="Hua S.X."/>
        </authorList>
    </citation>
    <scope>NUCLEOTIDE SEQUENCE [LARGE SCALE GENOMIC DNA]</scope>
    <source>
        <strain evidence="1 2">LaAM-08-1</strain>
    </source>
</reference>
<evidence type="ECO:0000313" key="1">
    <source>
        <dbReference type="EMBL" id="KIK07140.1"/>
    </source>
</evidence>
<accession>A0A0C9X4N8</accession>
<dbReference type="OrthoDB" id="3143319at2759"/>
<gene>
    <name evidence="1" type="ORF">K443DRAFT_2619</name>
</gene>
<organism evidence="1 2">
    <name type="scientific">Laccaria amethystina LaAM-08-1</name>
    <dbReference type="NCBI Taxonomy" id="1095629"/>
    <lineage>
        <taxon>Eukaryota</taxon>
        <taxon>Fungi</taxon>
        <taxon>Dikarya</taxon>
        <taxon>Basidiomycota</taxon>
        <taxon>Agaricomycotina</taxon>
        <taxon>Agaricomycetes</taxon>
        <taxon>Agaricomycetidae</taxon>
        <taxon>Agaricales</taxon>
        <taxon>Agaricineae</taxon>
        <taxon>Hydnangiaceae</taxon>
        <taxon>Laccaria</taxon>
    </lineage>
</organism>
<protein>
    <submittedName>
        <fullName evidence="1">Uncharacterized protein</fullName>
    </submittedName>
</protein>